<dbReference type="SUPFAM" id="SSF56801">
    <property type="entry name" value="Acetyl-CoA synthetase-like"/>
    <property type="match status" value="1"/>
</dbReference>
<dbReference type="KEGG" id="ure:UREG_04462"/>
<dbReference type="HOGENOM" id="CLU_000022_60_3_1"/>
<dbReference type="STRING" id="336963.C4JP80"/>
<comment type="similarity">
    <text evidence="4">Belongs to the NRP synthetase family.</text>
</comment>
<dbReference type="FunFam" id="1.10.1200.10:FF:000005">
    <property type="entry name" value="Nonribosomal peptide synthetase 1"/>
    <property type="match status" value="1"/>
</dbReference>
<dbReference type="PROSITE" id="PS50075">
    <property type="entry name" value="CARRIER"/>
    <property type="match status" value="1"/>
</dbReference>
<dbReference type="GO" id="GO:0005737">
    <property type="term" value="C:cytoplasm"/>
    <property type="evidence" value="ECO:0007669"/>
    <property type="project" value="TreeGrafter"/>
</dbReference>
<dbReference type="InterPro" id="IPR009081">
    <property type="entry name" value="PP-bd_ACP"/>
</dbReference>
<dbReference type="Gene3D" id="3.30.559.30">
    <property type="entry name" value="Nonribosomal peptide synthetase, condensation domain"/>
    <property type="match status" value="1"/>
</dbReference>
<dbReference type="GO" id="GO:0044550">
    <property type="term" value="P:secondary metabolite biosynthetic process"/>
    <property type="evidence" value="ECO:0007669"/>
    <property type="project" value="TreeGrafter"/>
</dbReference>
<evidence type="ECO:0000313" key="7">
    <source>
        <dbReference type="Proteomes" id="UP000002058"/>
    </source>
</evidence>
<evidence type="ECO:0000256" key="1">
    <source>
        <dbReference type="ARBA" id="ARBA00022450"/>
    </source>
</evidence>
<evidence type="ECO:0000256" key="2">
    <source>
        <dbReference type="ARBA" id="ARBA00022553"/>
    </source>
</evidence>
<dbReference type="GO" id="GO:0043041">
    <property type="term" value="P:amino acid activation for nonribosomal peptide biosynthetic process"/>
    <property type="evidence" value="ECO:0007669"/>
    <property type="project" value="TreeGrafter"/>
</dbReference>
<dbReference type="InterPro" id="IPR023213">
    <property type="entry name" value="CAT-like_dom_sf"/>
</dbReference>
<sequence length="745" mass="82114">MPSLVHATVDAIKDSTLQRQTVVAFLHLSRRNGNPEVMEINPKLQKELIDLHRALSQMLPSYMVPSMFLPMAQVPLTMNGKADRRQLRELAASLSHQDALLYSLADATKVEPTTEMEFKIRRLWASVLNLDVNEIGAGDHFFRLGGDSIIAMRLTTLARSEGLGLSVQSIFQTPVLADMAAKIETESPKIQNGVLPVYSPFSLVSAASIPKFACEIAASLQTNPENIADILPATGFQSSAMAHSILKTRGLLNYLFLDGEGQLPWSEIDATDAFTRFLDAHEILRTVFTVHGSQVYQVVYKSLSQCIQFYHTTGDINSFCTDLFRQDMGADRNPGESLTKIMVISSPGCHRLVLRMSHAQYDGVSLPLIWRTLGEVFSGSKPAPEVPFSQYLANVSHLYDIEKSRSYWRNLLTGSAMTDVVAHSKPSYRNVYDIRLRRVIPNISLTSSGITFASVLKSAWAIVLSSLTHTSDVVFGHVTSGRNIPAQDIERIVGPCINIVPVRVPLDSCATVNDLLSFVQSQHVATMTHESLGMRDIIRKCSPWANFTRFSSVVQHQNISEASAVTLGNNTYSIKDFCPPADEADVAIKSTPIGDQIEVLLIASSRSTGESRASELLNLLCDVIEAIGSTSSNQIQLSKWMQDQPVLPMQPVLATANGFSARTNADSKDIEQDLITFVKNSWRNALQEPELLLDLDSDFFSVGGDLVQIAILAIVWQSQGYKVTAEDLIDHPHIHDMAQMLAESN</sequence>
<dbReference type="OrthoDB" id="416786at2759"/>
<dbReference type="GeneID" id="8441062"/>
<name>C4JP80_UNCRE</name>
<dbReference type="InterPro" id="IPR001242">
    <property type="entry name" value="Condensation_dom"/>
</dbReference>
<dbReference type="InterPro" id="IPR036736">
    <property type="entry name" value="ACP-like_sf"/>
</dbReference>
<dbReference type="OMA" id="AVHTQHI"/>
<evidence type="ECO:0000259" key="5">
    <source>
        <dbReference type="PROSITE" id="PS50075"/>
    </source>
</evidence>
<gene>
    <name evidence="6" type="ORF">UREG_04462</name>
</gene>
<dbReference type="VEuPathDB" id="FungiDB:UREG_04462"/>
<dbReference type="Pfam" id="PF00550">
    <property type="entry name" value="PP-binding"/>
    <property type="match status" value="2"/>
</dbReference>
<dbReference type="InterPro" id="IPR045851">
    <property type="entry name" value="AMP-bd_C_sf"/>
</dbReference>
<dbReference type="InParanoid" id="C4JP80"/>
<dbReference type="SMART" id="SM00823">
    <property type="entry name" value="PKS_PP"/>
    <property type="match status" value="1"/>
</dbReference>
<keyword evidence="1" id="KW-0596">Phosphopantetheine</keyword>
<dbReference type="CDD" id="cd19542">
    <property type="entry name" value="CT_NRPS-like"/>
    <property type="match status" value="1"/>
</dbReference>
<dbReference type="Gene3D" id="1.10.1200.10">
    <property type="entry name" value="ACP-like"/>
    <property type="match status" value="2"/>
</dbReference>
<organism evidence="6 7">
    <name type="scientific">Uncinocarpus reesii (strain UAMH 1704)</name>
    <dbReference type="NCBI Taxonomy" id="336963"/>
    <lineage>
        <taxon>Eukaryota</taxon>
        <taxon>Fungi</taxon>
        <taxon>Dikarya</taxon>
        <taxon>Ascomycota</taxon>
        <taxon>Pezizomycotina</taxon>
        <taxon>Eurotiomycetes</taxon>
        <taxon>Eurotiomycetidae</taxon>
        <taxon>Onygenales</taxon>
        <taxon>Onygenaceae</taxon>
        <taxon>Uncinocarpus</taxon>
    </lineage>
</organism>
<dbReference type="InterPro" id="IPR006162">
    <property type="entry name" value="Ppantetheine_attach_site"/>
</dbReference>
<dbReference type="InterPro" id="IPR020806">
    <property type="entry name" value="PKS_PP-bd"/>
</dbReference>
<protein>
    <recommendedName>
        <fullName evidence="5">Carrier domain-containing protein</fullName>
    </recommendedName>
</protein>
<dbReference type="RefSeq" id="XP_002544945.1">
    <property type="nucleotide sequence ID" value="XM_002544899.1"/>
</dbReference>
<dbReference type="GO" id="GO:0016874">
    <property type="term" value="F:ligase activity"/>
    <property type="evidence" value="ECO:0007669"/>
    <property type="project" value="UniProtKB-KW"/>
</dbReference>
<dbReference type="EMBL" id="CH476616">
    <property type="protein sequence ID" value="EEP79616.1"/>
    <property type="molecule type" value="Genomic_DNA"/>
</dbReference>
<dbReference type="PROSITE" id="PS00012">
    <property type="entry name" value="PHOSPHOPANTETHEINE"/>
    <property type="match status" value="1"/>
</dbReference>
<proteinExistence type="inferred from homology"/>
<dbReference type="eggNOG" id="KOG1178">
    <property type="taxonomic scope" value="Eukaryota"/>
</dbReference>
<dbReference type="Gene3D" id="3.30.300.30">
    <property type="match status" value="1"/>
</dbReference>
<dbReference type="Pfam" id="PF00668">
    <property type="entry name" value="Condensation"/>
    <property type="match status" value="1"/>
</dbReference>
<dbReference type="GO" id="GO:0031177">
    <property type="term" value="F:phosphopantetheine binding"/>
    <property type="evidence" value="ECO:0007669"/>
    <property type="project" value="InterPro"/>
</dbReference>
<dbReference type="PANTHER" id="PTHR45527:SF16">
    <property type="entry name" value="NONRIBOSOMAL PEPTIDE SYNTHASE ATNA-RELATED"/>
    <property type="match status" value="1"/>
</dbReference>
<dbReference type="SUPFAM" id="SSF52777">
    <property type="entry name" value="CoA-dependent acyltransferases"/>
    <property type="match status" value="2"/>
</dbReference>
<keyword evidence="7" id="KW-1185">Reference proteome</keyword>
<dbReference type="Gene3D" id="3.30.559.10">
    <property type="entry name" value="Chloramphenicol acetyltransferase-like domain"/>
    <property type="match status" value="1"/>
</dbReference>
<reference evidence="7" key="1">
    <citation type="journal article" date="2009" name="Genome Res.">
        <title>Comparative genomic analyses of the human fungal pathogens Coccidioides and their relatives.</title>
        <authorList>
            <person name="Sharpton T.J."/>
            <person name="Stajich J.E."/>
            <person name="Rounsley S.D."/>
            <person name="Gardner M.J."/>
            <person name="Wortman J.R."/>
            <person name="Jordar V.S."/>
            <person name="Maiti R."/>
            <person name="Kodira C.D."/>
            <person name="Neafsey D.E."/>
            <person name="Zeng Q."/>
            <person name="Hung C.-Y."/>
            <person name="McMahan C."/>
            <person name="Muszewska A."/>
            <person name="Grynberg M."/>
            <person name="Mandel M.A."/>
            <person name="Kellner E.M."/>
            <person name="Barker B.M."/>
            <person name="Galgiani J.N."/>
            <person name="Orbach M.J."/>
            <person name="Kirkland T.N."/>
            <person name="Cole G.T."/>
            <person name="Henn M.R."/>
            <person name="Birren B.W."/>
            <person name="Taylor J.W."/>
        </authorList>
    </citation>
    <scope>NUCLEOTIDE SEQUENCE [LARGE SCALE GENOMIC DNA]</scope>
    <source>
        <strain evidence="7">UAMH 1704</strain>
    </source>
</reference>
<dbReference type="PANTHER" id="PTHR45527">
    <property type="entry name" value="NONRIBOSOMAL PEPTIDE SYNTHETASE"/>
    <property type="match status" value="1"/>
</dbReference>
<evidence type="ECO:0000256" key="3">
    <source>
        <dbReference type="ARBA" id="ARBA00022598"/>
    </source>
</evidence>
<evidence type="ECO:0000313" key="6">
    <source>
        <dbReference type="EMBL" id="EEP79616.1"/>
    </source>
</evidence>
<dbReference type="SUPFAM" id="SSF47336">
    <property type="entry name" value="ACP-like"/>
    <property type="match status" value="2"/>
</dbReference>
<keyword evidence="3" id="KW-0436">Ligase</keyword>
<dbReference type="Proteomes" id="UP000002058">
    <property type="component" value="Unassembled WGS sequence"/>
</dbReference>
<dbReference type="AlphaFoldDB" id="C4JP80"/>
<keyword evidence="2" id="KW-0597">Phosphoprotein</keyword>
<evidence type="ECO:0000256" key="4">
    <source>
        <dbReference type="ARBA" id="ARBA00029454"/>
    </source>
</evidence>
<accession>C4JP80</accession>
<feature type="domain" description="Carrier" evidence="5">
    <location>
        <begin position="111"/>
        <end position="187"/>
    </location>
</feature>